<accession>A0ABN5YPF6</accession>
<evidence type="ECO:0000259" key="5">
    <source>
        <dbReference type="PROSITE" id="PS50943"/>
    </source>
</evidence>
<evidence type="ECO:0000256" key="1">
    <source>
        <dbReference type="ARBA" id="ARBA00023015"/>
    </source>
</evidence>
<dbReference type="InterPro" id="IPR010982">
    <property type="entry name" value="Lambda_DNA-bd_dom_sf"/>
</dbReference>
<dbReference type="Proteomes" id="UP000465609">
    <property type="component" value="Chromosome"/>
</dbReference>
<gene>
    <name evidence="6" type="ORF">MAUB_00820</name>
</gene>
<dbReference type="CDD" id="cd00093">
    <property type="entry name" value="HTH_XRE"/>
    <property type="match status" value="1"/>
</dbReference>
<evidence type="ECO:0000256" key="2">
    <source>
        <dbReference type="ARBA" id="ARBA00023125"/>
    </source>
</evidence>
<keyword evidence="7" id="KW-1185">Reference proteome</keyword>
<feature type="domain" description="HTH cro/C1-type" evidence="5">
    <location>
        <begin position="32"/>
        <end position="86"/>
    </location>
</feature>
<sequence>MKTATVAPQHPGANRAPAVNAGMTNAGLGAAIRNVRQQQKMHQDHLAGVTGIDASVVSRIERGERPCRVAELVLLAAGLNISADELVRRAVQQQRSADNAGSDE</sequence>
<protein>
    <recommendedName>
        <fullName evidence="5">HTH cro/C1-type domain-containing protein</fullName>
    </recommendedName>
</protein>
<dbReference type="InterPro" id="IPR050807">
    <property type="entry name" value="TransReg_Diox_bact_type"/>
</dbReference>
<name>A0ABN5YPF6_9MYCO</name>
<feature type="region of interest" description="Disordered" evidence="4">
    <location>
        <begin position="1"/>
        <end position="21"/>
    </location>
</feature>
<evidence type="ECO:0000313" key="6">
    <source>
        <dbReference type="EMBL" id="BBX82209.1"/>
    </source>
</evidence>
<keyword evidence="2" id="KW-0238">DNA-binding</keyword>
<keyword evidence="1" id="KW-0805">Transcription regulation</keyword>
<dbReference type="SMART" id="SM00530">
    <property type="entry name" value="HTH_XRE"/>
    <property type="match status" value="1"/>
</dbReference>
<dbReference type="Gene3D" id="1.10.260.40">
    <property type="entry name" value="lambda repressor-like DNA-binding domains"/>
    <property type="match status" value="1"/>
</dbReference>
<dbReference type="EMBL" id="AP022577">
    <property type="protein sequence ID" value="BBX82209.1"/>
    <property type="molecule type" value="Genomic_DNA"/>
</dbReference>
<dbReference type="PROSITE" id="PS50943">
    <property type="entry name" value="HTH_CROC1"/>
    <property type="match status" value="1"/>
</dbReference>
<dbReference type="InterPro" id="IPR001387">
    <property type="entry name" value="Cro/C1-type_HTH"/>
</dbReference>
<organism evidence="6 7">
    <name type="scientific">Mycolicibacterium aubagnense</name>
    <dbReference type="NCBI Taxonomy" id="319707"/>
    <lineage>
        <taxon>Bacteria</taxon>
        <taxon>Bacillati</taxon>
        <taxon>Actinomycetota</taxon>
        <taxon>Actinomycetes</taxon>
        <taxon>Mycobacteriales</taxon>
        <taxon>Mycobacteriaceae</taxon>
        <taxon>Mycolicibacterium</taxon>
    </lineage>
</organism>
<dbReference type="SUPFAM" id="SSF47413">
    <property type="entry name" value="lambda repressor-like DNA-binding domains"/>
    <property type="match status" value="1"/>
</dbReference>
<evidence type="ECO:0000313" key="7">
    <source>
        <dbReference type="Proteomes" id="UP000465609"/>
    </source>
</evidence>
<evidence type="ECO:0000256" key="4">
    <source>
        <dbReference type="SAM" id="MobiDB-lite"/>
    </source>
</evidence>
<keyword evidence="3" id="KW-0804">Transcription</keyword>
<dbReference type="PANTHER" id="PTHR46797">
    <property type="entry name" value="HTH-TYPE TRANSCRIPTIONAL REGULATOR"/>
    <property type="match status" value="1"/>
</dbReference>
<dbReference type="Pfam" id="PF01381">
    <property type="entry name" value="HTH_3"/>
    <property type="match status" value="1"/>
</dbReference>
<evidence type="ECO:0000256" key="3">
    <source>
        <dbReference type="ARBA" id="ARBA00023163"/>
    </source>
</evidence>
<reference evidence="6 7" key="1">
    <citation type="journal article" date="2019" name="Emerg. Microbes Infect.">
        <title>Comprehensive subspecies identification of 175 nontuberculous mycobacteria species based on 7547 genomic profiles.</title>
        <authorList>
            <person name="Matsumoto Y."/>
            <person name="Kinjo T."/>
            <person name="Motooka D."/>
            <person name="Nabeya D."/>
            <person name="Jung N."/>
            <person name="Uechi K."/>
            <person name="Horii T."/>
            <person name="Iida T."/>
            <person name="Fujita J."/>
            <person name="Nakamura S."/>
        </authorList>
    </citation>
    <scope>NUCLEOTIDE SEQUENCE [LARGE SCALE GENOMIC DNA]</scope>
    <source>
        <strain evidence="6 7">JCM 15296</strain>
    </source>
</reference>
<proteinExistence type="predicted"/>
<dbReference type="PANTHER" id="PTHR46797:SF23">
    <property type="entry name" value="HTH-TYPE TRANSCRIPTIONAL REGULATOR SUTR"/>
    <property type="match status" value="1"/>
</dbReference>